<gene>
    <name evidence="1" type="ORF">MRN70_06205</name>
</gene>
<reference evidence="1" key="1">
    <citation type="submission" date="2022-03" db="EMBL/GenBank/DDBJ databases">
        <title>Sea Food Isolates.</title>
        <authorList>
            <person name="Li c."/>
        </authorList>
    </citation>
    <scope>NUCLEOTIDE SEQUENCE</scope>
    <source>
        <strain evidence="1">19PA01SH03</strain>
    </source>
</reference>
<accession>A0AAU6SR19</accession>
<evidence type="ECO:0000313" key="1">
    <source>
        <dbReference type="EMBL" id="XAG22389.1"/>
    </source>
</evidence>
<dbReference type="AlphaFoldDB" id="A0AAU6SR19"/>
<proteinExistence type="predicted"/>
<organism evidence="1">
    <name type="scientific">bacterium 19PA01SH03</name>
    <dbReference type="NCBI Taxonomy" id="2920705"/>
    <lineage>
        <taxon>Bacteria</taxon>
    </lineage>
</organism>
<dbReference type="EMBL" id="CP095338">
    <property type="protein sequence ID" value="XAG22389.1"/>
    <property type="molecule type" value="Genomic_DNA"/>
</dbReference>
<protein>
    <submittedName>
        <fullName evidence="1">Uncharacterized protein</fullName>
    </submittedName>
</protein>
<sequence>MKKLNIPTTKGHIEVPAFFVDEVNGLCVTMVQFGSFEVTHTKSGHKIIGGFERFANAVRHMLSIYLAMQEAGIEPDSDMDSLKKEIIESNHECKHLDGLSIKGYINIIKPIMGFCGEFPWEGGDEGPHAEIEKLMRKINEVNGVEMA</sequence>
<name>A0AAU6SR19_UNCXX</name>